<dbReference type="GO" id="GO:0009094">
    <property type="term" value="P:L-phenylalanine biosynthetic process"/>
    <property type="evidence" value="ECO:0007669"/>
    <property type="project" value="UniProtKB-KW"/>
</dbReference>
<evidence type="ECO:0000313" key="14">
    <source>
        <dbReference type="Proteomes" id="UP000610760"/>
    </source>
</evidence>
<dbReference type="NCBIfam" id="NF008865">
    <property type="entry name" value="PRK11898.1"/>
    <property type="match status" value="1"/>
</dbReference>
<dbReference type="CDD" id="cd04905">
    <property type="entry name" value="ACT_CM-PDT"/>
    <property type="match status" value="1"/>
</dbReference>
<dbReference type="CDD" id="cd13631">
    <property type="entry name" value="PBP2_Ct-PDT_like"/>
    <property type="match status" value="1"/>
</dbReference>
<evidence type="ECO:0000256" key="5">
    <source>
        <dbReference type="ARBA" id="ARBA00023141"/>
    </source>
</evidence>
<name>A0A926E399_9FIRM</name>
<dbReference type="GO" id="GO:0005737">
    <property type="term" value="C:cytoplasm"/>
    <property type="evidence" value="ECO:0007669"/>
    <property type="project" value="TreeGrafter"/>
</dbReference>
<accession>A0A926E399</accession>
<comment type="pathway">
    <text evidence="1 10">Amino-acid biosynthesis; L-phenylalanine biosynthesis; phenylpyruvate from prephenate: step 1/1.</text>
</comment>
<evidence type="ECO:0000256" key="8">
    <source>
        <dbReference type="ARBA" id="ARBA00047848"/>
    </source>
</evidence>
<comment type="caution">
    <text evidence="13">The sequence shown here is derived from an EMBL/GenBank/DDBJ whole genome shotgun (WGS) entry which is preliminary data.</text>
</comment>
<keyword evidence="5 10" id="KW-0057">Aromatic amino acid biosynthesis</keyword>
<evidence type="ECO:0000256" key="2">
    <source>
        <dbReference type="ARBA" id="ARBA00013147"/>
    </source>
</evidence>
<evidence type="ECO:0000256" key="1">
    <source>
        <dbReference type="ARBA" id="ARBA00004741"/>
    </source>
</evidence>
<dbReference type="Gene3D" id="3.40.190.10">
    <property type="entry name" value="Periplasmic binding protein-like II"/>
    <property type="match status" value="2"/>
</dbReference>
<dbReference type="PIRSF" id="PIRSF001500">
    <property type="entry name" value="Chor_mut_pdt_Ppr"/>
    <property type="match status" value="1"/>
</dbReference>
<dbReference type="EMBL" id="JACRSV010000005">
    <property type="protein sequence ID" value="MBC8560899.1"/>
    <property type="molecule type" value="Genomic_DNA"/>
</dbReference>
<evidence type="ECO:0000256" key="3">
    <source>
        <dbReference type="ARBA" id="ARBA00021872"/>
    </source>
</evidence>
<feature type="domain" description="Prephenate dehydratase" evidence="11">
    <location>
        <begin position="4"/>
        <end position="181"/>
    </location>
</feature>
<dbReference type="AlphaFoldDB" id="A0A926E399"/>
<dbReference type="GO" id="GO:0004664">
    <property type="term" value="F:prephenate dehydratase activity"/>
    <property type="evidence" value="ECO:0007669"/>
    <property type="project" value="UniProtKB-UniRule"/>
</dbReference>
<evidence type="ECO:0000256" key="4">
    <source>
        <dbReference type="ARBA" id="ARBA00022605"/>
    </source>
</evidence>
<feature type="site" description="Essential for prephenate dehydratase activity" evidence="9">
    <location>
        <position position="174"/>
    </location>
</feature>
<dbReference type="Gene3D" id="3.30.70.260">
    <property type="match status" value="1"/>
</dbReference>
<dbReference type="Pfam" id="PF00800">
    <property type="entry name" value="PDT"/>
    <property type="match status" value="1"/>
</dbReference>
<organism evidence="13 14">
    <name type="scientific">Fumia xinanensis</name>
    <dbReference type="NCBI Taxonomy" id="2763659"/>
    <lineage>
        <taxon>Bacteria</taxon>
        <taxon>Bacillati</taxon>
        <taxon>Bacillota</taxon>
        <taxon>Clostridia</taxon>
        <taxon>Eubacteriales</taxon>
        <taxon>Oscillospiraceae</taxon>
        <taxon>Fumia</taxon>
    </lineage>
</organism>
<proteinExistence type="predicted"/>
<dbReference type="InterPro" id="IPR045865">
    <property type="entry name" value="ACT-like_dom_sf"/>
</dbReference>
<dbReference type="PROSITE" id="PS00858">
    <property type="entry name" value="PREPHENATE_DEHYDR_2"/>
    <property type="match status" value="1"/>
</dbReference>
<dbReference type="InterPro" id="IPR008242">
    <property type="entry name" value="Chor_mutase/pphenate_deHydtase"/>
</dbReference>
<keyword evidence="7 10" id="KW-0456">Lyase</keyword>
<evidence type="ECO:0000256" key="6">
    <source>
        <dbReference type="ARBA" id="ARBA00023222"/>
    </source>
</evidence>
<dbReference type="InterPro" id="IPR002912">
    <property type="entry name" value="ACT_dom"/>
</dbReference>
<sequence length="280" mass="30957">MNDTVAYCGVPGSYAEEAALCYFGEEAHLITASSFAGAFEALKQQQADYAVVPLENSSTGAIASVYDLLAQYGFFIVGECPIEINHCLLARPGTKIGDITEVFSHEQGLFQSRDFLAEHPDWKQTALYNTAAAAKMVSAGDNPHWAAIASRRSAAIYHLDILAEKTNFKDRNQTRFVVVAPKAIHSAENNKVSLAFTLPHVSGSLYHILGIFAREHLNLSKIESRPIANKNWEYLFFLDFTAETIDSRIEGILEEISKASQTLKILGYYKNAIGVERDEE</sequence>
<protein>
    <recommendedName>
        <fullName evidence="3 10">Prephenate dehydratase</fullName>
        <shortName evidence="10">PDT</shortName>
        <ecNumber evidence="2 10">4.2.1.51</ecNumber>
    </recommendedName>
</protein>
<evidence type="ECO:0000256" key="7">
    <source>
        <dbReference type="ARBA" id="ARBA00023239"/>
    </source>
</evidence>
<dbReference type="SUPFAM" id="SSF55021">
    <property type="entry name" value="ACT-like"/>
    <property type="match status" value="1"/>
</dbReference>
<dbReference type="PROSITE" id="PS51171">
    <property type="entry name" value="PREPHENATE_DEHYDR_3"/>
    <property type="match status" value="1"/>
</dbReference>
<feature type="domain" description="ACT" evidence="12">
    <location>
        <begin position="193"/>
        <end position="270"/>
    </location>
</feature>
<keyword evidence="14" id="KW-1185">Reference proteome</keyword>
<evidence type="ECO:0000256" key="10">
    <source>
        <dbReference type="RuleBase" id="RU361254"/>
    </source>
</evidence>
<dbReference type="InterPro" id="IPR018528">
    <property type="entry name" value="Preph_deHydtase_CS"/>
</dbReference>
<keyword evidence="6 10" id="KW-0584">Phenylalanine biosynthesis</keyword>
<reference evidence="13" key="1">
    <citation type="submission" date="2020-08" db="EMBL/GenBank/DDBJ databases">
        <title>Genome public.</title>
        <authorList>
            <person name="Liu C."/>
            <person name="Sun Q."/>
        </authorList>
    </citation>
    <scope>NUCLEOTIDE SEQUENCE</scope>
    <source>
        <strain evidence="13">NSJ-33</strain>
    </source>
</reference>
<evidence type="ECO:0000259" key="11">
    <source>
        <dbReference type="PROSITE" id="PS51171"/>
    </source>
</evidence>
<dbReference type="InterPro" id="IPR001086">
    <property type="entry name" value="Preph_deHydtase"/>
</dbReference>
<evidence type="ECO:0000313" key="13">
    <source>
        <dbReference type="EMBL" id="MBC8560899.1"/>
    </source>
</evidence>
<dbReference type="EC" id="4.2.1.51" evidence="2 10"/>
<comment type="catalytic activity">
    <reaction evidence="8 10">
        <text>prephenate + H(+) = 3-phenylpyruvate + CO2 + H2O</text>
        <dbReference type="Rhea" id="RHEA:21648"/>
        <dbReference type="ChEBI" id="CHEBI:15377"/>
        <dbReference type="ChEBI" id="CHEBI:15378"/>
        <dbReference type="ChEBI" id="CHEBI:16526"/>
        <dbReference type="ChEBI" id="CHEBI:18005"/>
        <dbReference type="ChEBI" id="CHEBI:29934"/>
        <dbReference type="EC" id="4.2.1.51"/>
    </reaction>
</comment>
<dbReference type="SUPFAM" id="SSF53850">
    <property type="entry name" value="Periplasmic binding protein-like II"/>
    <property type="match status" value="1"/>
</dbReference>
<dbReference type="Proteomes" id="UP000610760">
    <property type="component" value="Unassembled WGS sequence"/>
</dbReference>
<dbReference type="PANTHER" id="PTHR21022:SF19">
    <property type="entry name" value="PREPHENATE DEHYDRATASE-RELATED"/>
    <property type="match status" value="1"/>
</dbReference>
<evidence type="ECO:0000256" key="9">
    <source>
        <dbReference type="PIRSR" id="PIRSR001500-2"/>
    </source>
</evidence>
<dbReference type="PANTHER" id="PTHR21022">
    <property type="entry name" value="PREPHENATE DEHYDRATASE P PROTEIN"/>
    <property type="match status" value="1"/>
</dbReference>
<dbReference type="PROSITE" id="PS51671">
    <property type="entry name" value="ACT"/>
    <property type="match status" value="1"/>
</dbReference>
<evidence type="ECO:0000259" key="12">
    <source>
        <dbReference type="PROSITE" id="PS51671"/>
    </source>
</evidence>
<keyword evidence="4 10" id="KW-0028">Amino-acid biosynthesis</keyword>
<dbReference type="RefSeq" id="WP_249296193.1">
    <property type="nucleotide sequence ID" value="NZ_JACRSV010000005.1"/>
</dbReference>
<gene>
    <name evidence="10 13" type="primary">pheA</name>
    <name evidence="13" type="ORF">H8710_12565</name>
</gene>